<dbReference type="InterPro" id="IPR050595">
    <property type="entry name" value="Bact_response_regulator"/>
</dbReference>
<dbReference type="GO" id="GO:0000160">
    <property type="term" value="P:phosphorelay signal transduction system"/>
    <property type="evidence" value="ECO:0007669"/>
    <property type="project" value="InterPro"/>
</dbReference>
<keyword evidence="1 2" id="KW-0597">Phosphoprotein</keyword>
<comment type="caution">
    <text evidence="5">The sequence shown here is derived from an EMBL/GenBank/DDBJ whole genome shotgun (WGS) entry which is preliminary data.</text>
</comment>
<name>A0A5A8DK16_CAFRO</name>
<dbReference type="PANTHER" id="PTHR44591:SF23">
    <property type="entry name" value="CHEY SUBFAMILY"/>
    <property type="match status" value="1"/>
</dbReference>
<dbReference type="Proteomes" id="UP000324907">
    <property type="component" value="Unassembled WGS sequence"/>
</dbReference>
<evidence type="ECO:0000256" key="3">
    <source>
        <dbReference type="SAM" id="MobiDB-lite"/>
    </source>
</evidence>
<dbReference type="SMART" id="SM00448">
    <property type="entry name" value="REC"/>
    <property type="match status" value="1"/>
</dbReference>
<dbReference type="PROSITE" id="PS50110">
    <property type="entry name" value="RESPONSE_REGULATORY"/>
    <property type="match status" value="1"/>
</dbReference>
<evidence type="ECO:0000259" key="4">
    <source>
        <dbReference type="PROSITE" id="PS50110"/>
    </source>
</evidence>
<dbReference type="Gene3D" id="3.40.50.2300">
    <property type="match status" value="1"/>
</dbReference>
<dbReference type="PANTHER" id="PTHR44591">
    <property type="entry name" value="STRESS RESPONSE REGULATOR PROTEIN 1"/>
    <property type="match status" value="1"/>
</dbReference>
<dbReference type="InterPro" id="IPR011006">
    <property type="entry name" value="CheY-like_superfamily"/>
</dbReference>
<dbReference type="AlphaFoldDB" id="A0A5A8DK16"/>
<feature type="domain" description="Response regulatory" evidence="4">
    <location>
        <begin position="115"/>
        <end position="248"/>
    </location>
</feature>
<feature type="region of interest" description="Disordered" evidence="3">
    <location>
        <begin position="71"/>
        <end position="97"/>
    </location>
</feature>
<evidence type="ECO:0000313" key="5">
    <source>
        <dbReference type="EMBL" id="KAA0164330.1"/>
    </source>
</evidence>
<reference evidence="5 6" key="1">
    <citation type="submission" date="2019-07" db="EMBL/GenBank/DDBJ databases">
        <title>Genomes of Cafeteria roenbergensis.</title>
        <authorList>
            <person name="Fischer M.G."/>
            <person name="Hackl T."/>
            <person name="Roman M."/>
        </authorList>
    </citation>
    <scope>NUCLEOTIDE SEQUENCE [LARGE SCALE GENOMIC DNA]</scope>
    <source>
        <strain evidence="5 6">RCC970-E3</strain>
    </source>
</reference>
<dbReference type="Pfam" id="PF00072">
    <property type="entry name" value="Response_reg"/>
    <property type="match status" value="1"/>
</dbReference>
<organism evidence="5 6">
    <name type="scientific">Cafeteria roenbergensis</name>
    <name type="common">Marine flagellate</name>
    <dbReference type="NCBI Taxonomy" id="33653"/>
    <lineage>
        <taxon>Eukaryota</taxon>
        <taxon>Sar</taxon>
        <taxon>Stramenopiles</taxon>
        <taxon>Bigyra</taxon>
        <taxon>Opalozoa</taxon>
        <taxon>Bicosoecida</taxon>
        <taxon>Cafeteriaceae</taxon>
        <taxon>Cafeteria</taxon>
    </lineage>
</organism>
<evidence type="ECO:0000256" key="1">
    <source>
        <dbReference type="ARBA" id="ARBA00022553"/>
    </source>
</evidence>
<feature type="compositionally biased region" description="Low complexity" evidence="3">
    <location>
        <begin position="140"/>
        <end position="160"/>
    </location>
</feature>
<dbReference type="EMBL" id="VLTL01000057">
    <property type="protein sequence ID" value="KAA0164330.1"/>
    <property type="molecule type" value="Genomic_DNA"/>
</dbReference>
<accession>A0A5A8DK16</accession>
<feature type="compositionally biased region" description="Low complexity" evidence="3">
    <location>
        <begin position="71"/>
        <end position="96"/>
    </location>
</feature>
<proteinExistence type="predicted"/>
<feature type="modified residue" description="4-aspartylphosphate" evidence="2">
    <location>
        <position position="177"/>
    </location>
</feature>
<dbReference type="InterPro" id="IPR001789">
    <property type="entry name" value="Sig_transdc_resp-reg_receiver"/>
</dbReference>
<feature type="region of interest" description="Disordered" evidence="3">
    <location>
        <begin position="126"/>
        <end position="162"/>
    </location>
</feature>
<sequence>MLSALLRRWGLEVRSFEDGLKLINALTVAAQSSAPAATAALESGPATAEAAAWATSQAAAAGAAVAAADAEPAPSVDGRLTGTAGDGAAASAGRGPAKSRLAARARVGMIDTSSDIHVVSAPASATRSGTAMGGHSQRTPASAGAAAAAAGAGPESAPASPDHRSVAQAMPAVITLDISMPRCDGFEAMRLIGEMVAAGKLPAIPPVIAVTGNATQSDTQRMLDLGAIDVLHKPIDPDALLVRINRVPEDRRSVRKPGRA</sequence>
<protein>
    <recommendedName>
        <fullName evidence="4">Response regulatory domain-containing protein</fullName>
    </recommendedName>
</protein>
<evidence type="ECO:0000313" key="6">
    <source>
        <dbReference type="Proteomes" id="UP000324907"/>
    </source>
</evidence>
<evidence type="ECO:0000256" key="2">
    <source>
        <dbReference type="PROSITE-ProRule" id="PRU00169"/>
    </source>
</evidence>
<gene>
    <name evidence="5" type="ORF">FNF28_03870</name>
</gene>
<dbReference type="SUPFAM" id="SSF52172">
    <property type="entry name" value="CheY-like"/>
    <property type="match status" value="1"/>
</dbReference>